<feature type="domain" description="Beta-lactamase-related" evidence="2">
    <location>
        <begin position="236"/>
        <end position="531"/>
    </location>
</feature>
<name>A0A7X0J158_9SPHI</name>
<proteinExistence type="predicted"/>
<feature type="chain" id="PRO_5030976778" evidence="1">
    <location>
        <begin position="24"/>
        <end position="542"/>
    </location>
</feature>
<dbReference type="SUPFAM" id="SSF56601">
    <property type="entry name" value="beta-lactamase/transpeptidase-like"/>
    <property type="match status" value="1"/>
</dbReference>
<protein>
    <submittedName>
        <fullName evidence="3">CubicO group peptidase (Beta-lactamase class C family)</fullName>
    </submittedName>
</protein>
<dbReference type="Gene3D" id="3.40.710.10">
    <property type="entry name" value="DD-peptidase/beta-lactamase superfamily"/>
    <property type="match status" value="1"/>
</dbReference>
<keyword evidence="1" id="KW-0732">Signal</keyword>
<comment type="caution">
    <text evidence="3">The sequence shown here is derived from an EMBL/GenBank/DDBJ whole genome shotgun (WGS) entry which is preliminary data.</text>
</comment>
<dbReference type="InterPro" id="IPR050789">
    <property type="entry name" value="Diverse_Enzym_Activities"/>
</dbReference>
<accession>A0A7X0J158</accession>
<evidence type="ECO:0000313" key="3">
    <source>
        <dbReference type="EMBL" id="MBB6498774.1"/>
    </source>
</evidence>
<sequence length="542" mass="61481">MYQSFRKSVLLLIIAATINHLSAQTLKQPYAGRILFTEKQLDITDSIGQKQALQKLLVTNKTNLFITVFLKKTLSSYLQELAPSLNPDSLSKIGNYQFSFTVDDRLIYRTELMPGAPRAIQQQTDVTWCKPLIDNQHEGGWWSQSAWNRFMFNGGDSALTDGPHLLKISIRPYVKTQTLIVGDIIAEGQLALIVKRNPDINTKKTQLSVVRSYEGLPVSADVFDKEKIKELKSYIEADVFRHVTSVVALKNGKILLEEYFNGSSRDSLHDVRSVGKSFASTLTGMAMRDGYIKSVQQRLDNFYVLKDYQNYSSTKARVTLKELLTMSSRFDGNDDDAGSPGNEENMYPTENWVKFTLDLPLDTVKYNGQWHYFTSGVMLLGSTLDKVIPGGLDKYADEKLFKSLGIKNYRWQYTPQKAPSTAGGIQMNSLDFAKYGQLYANKGRWKGQQVIPESWVKETLSHQVPITGKKDEYYGYLFWNKIYHHGSKEYEAYYCSGNGGNKIYIFKDIPLVVVITATAYGNGYAHRQADRMIEEFILPAVL</sequence>
<dbReference type="InterPro" id="IPR001466">
    <property type="entry name" value="Beta-lactam-related"/>
</dbReference>
<dbReference type="InterPro" id="IPR012338">
    <property type="entry name" value="Beta-lactam/transpept-like"/>
</dbReference>
<evidence type="ECO:0000259" key="2">
    <source>
        <dbReference type="Pfam" id="PF00144"/>
    </source>
</evidence>
<dbReference type="Proteomes" id="UP000521017">
    <property type="component" value="Unassembled WGS sequence"/>
</dbReference>
<feature type="signal peptide" evidence="1">
    <location>
        <begin position="1"/>
        <end position="23"/>
    </location>
</feature>
<dbReference type="PANTHER" id="PTHR43283:SF7">
    <property type="entry name" value="BETA-LACTAMASE-RELATED DOMAIN-CONTAINING PROTEIN"/>
    <property type="match status" value="1"/>
</dbReference>
<organism evidence="3 4">
    <name type="scientific">Pedobacter cryoconitis</name>
    <dbReference type="NCBI Taxonomy" id="188932"/>
    <lineage>
        <taxon>Bacteria</taxon>
        <taxon>Pseudomonadati</taxon>
        <taxon>Bacteroidota</taxon>
        <taxon>Sphingobacteriia</taxon>
        <taxon>Sphingobacteriales</taxon>
        <taxon>Sphingobacteriaceae</taxon>
        <taxon>Pedobacter</taxon>
    </lineage>
</organism>
<dbReference type="RefSeq" id="WP_184623197.1">
    <property type="nucleotide sequence ID" value="NZ_JACHCC010000002.1"/>
</dbReference>
<dbReference type="PANTHER" id="PTHR43283">
    <property type="entry name" value="BETA-LACTAMASE-RELATED"/>
    <property type="match status" value="1"/>
</dbReference>
<evidence type="ECO:0000313" key="4">
    <source>
        <dbReference type="Proteomes" id="UP000521017"/>
    </source>
</evidence>
<dbReference type="AlphaFoldDB" id="A0A7X0J158"/>
<dbReference type="Pfam" id="PF00144">
    <property type="entry name" value="Beta-lactamase"/>
    <property type="match status" value="1"/>
</dbReference>
<dbReference type="EMBL" id="JACHCC010000002">
    <property type="protein sequence ID" value="MBB6498774.1"/>
    <property type="molecule type" value="Genomic_DNA"/>
</dbReference>
<reference evidence="3 4" key="1">
    <citation type="submission" date="2020-08" db="EMBL/GenBank/DDBJ databases">
        <title>Genomic Encyclopedia of Type Strains, Phase IV (KMG-V): Genome sequencing to study the core and pangenomes of soil and plant-associated prokaryotes.</title>
        <authorList>
            <person name="Whitman W."/>
        </authorList>
    </citation>
    <scope>NUCLEOTIDE SEQUENCE [LARGE SCALE GENOMIC DNA]</scope>
    <source>
        <strain evidence="3 4">M2T3</strain>
    </source>
</reference>
<evidence type="ECO:0000256" key="1">
    <source>
        <dbReference type="SAM" id="SignalP"/>
    </source>
</evidence>
<gene>
    <name evidence="3" type="ORF">HDF25_000911</name>
</gene>